<name>A0A5N1GNW3_9LACT</name>
<dbReference type="InterPro" id="IPR012318">
    <property type="entry name" value="HTH_CRP"/>
</dbReference>
<dbReference type="AlphaFoldDB" id="A0A5N1GNW3"/>
<keyword evidence="1" id="KW-0805">Transcription regulation</keyword>
<protein>
    <submittedName>
        <fullName evidence="6">Crp/Fnr family transcriptional regulator</fullName>
    </submittedName>
</protein>
<dbReference type="CDD" id="cd00038">
    <property type="entry name" value="CAP_ED"/>
    <property type="match status" value="1"/>
</dbReference>
<dbReference type="Pfam" id="PF00027">
    <property type="entry name" value="cNMP_binding"/>
    <property type="match status" value="1"/>
</dbReference>
<dbReference type="InterPro" id="IPR036390">
    <property type="entry name" value="WH_DNA-bd_sf"/>
</dbReference>
<accession>A0A5N1GNW3</accession>
<keyword evidence="3" id="KW-0804">Transcription</keyword>
<evidence type="ECO:0000256" key="2">
    <source>
        <dbReference type="ARBA" id="ARBA00023125"/>
    </source>
</evidence>
<dbReference type="Proteomes" id="UP000327148">
    <property type="component" value="Unassembled WGS sequence"/>
</dbReference>
<dbReference type="Gene3D" id="2.60.120.10">
    <property type="entry name" value="Jelly Rolls"/>
    <property type="match status" value="1"/>
</dbReference>
<dbReference type="GO" id="GO:0006355">
    <property type="term" value="P:regulation of DNA-templated transcription"/>
    <property type="evidence" value="ECO:0007669"/>
    <property type="project" value="InterPro"/>
</dbReference>
<sequence>MYYKELANFSLFQNVSKESVDLINAMDIRVKNFKEGERVNFLGDPIQYIYVIASGCLKTNEYLMNGKEIVSSYYFGYDAFPLYLVYGGATTYPYNIYCHKQAQVYCLPVEELKACIDADPKLMSNVLVFVSKYCLKNKKVIQTVSYPKVSQRLAFWLLTSSDQRDNFRLPGTQALFSDILLVNRSSLNQELKRMANKKIISIYGRRIHINDRIALNEILENA</sequence>
<organism evidence="6 7">
    <name type="scientific">Aerococcus sanguinicola</name>
    <dbReference type="NCBI Taxonomy" id="119206"/>
    <lineage>
        <taxon>Bacteria</taxon>
        <taxon>Bacillati</taxon>
        <taxon>Bacillota</taxon>
        <taxon>Bacilli</taxon>
        <taxon>Lactobacillales</taxon>
        <taxon>Aerococcaceae</taxon>
        <taxon>Aerococcus</taxon>
    </lineage>
</organism>
<dbReference type="SUPFAM" id="SSF51206">
    <property type="entry name" value="cAMP-binding domain-like"/>
    <property type="match status" value="1"/>
</dbReference>
<dbReference type="RefSeq" id="WP_070431739.1">
    <property type="nucleotide sequence ID" value="NZ_VYWO01000001.1"/>
</dbReference>
<evidence type="ECO:0000313" key="6">
    <source>
        <dbReference type="EMBL" id="KAA9302016.1"/>
    </source>
</evidence>
<dbReference type="Pfam" id="PF13545">
    <property type="entry name" value="HTH_Crp_2"/>
    <property type="match status" value="1"/>
</dbReference>
<evidence type="ECO:0000259" key="4">
    <source>
        <dbReference type="Pfam" id="PF00027"/>
    </source>
</evidence>
<dbReference type="GO" id="GO:0003677">
    <property type="term" value="F:DNA binding"/>
    <property type="evidence" value="ECO:0007669"/>
    <property type="project" value="UniProtKB-KW"/>
</dbReference>
<dbReference type="OrthoDB" id="3176638at2"/>
<feature type="domain" description="Cyclic nucleotide-binding" evidence="4">
    <location>
        <begin position="31"/>
        <end position="118"/>
    </location>
</feature>
<dbReference type="EMBL" id="VYWO01000001">
    <property type="protein sequence ID" value="KAA9302016.1"/>
    <property type="molecule type" value="Genomic_DNA"/>
</dbReference>
<evidence type="ECO:0000259" key="5">
    <source>
        <dbReference type="Pfam" id="PF13545"/>
    </source>
</evidence>
<dbReference type="SUPFAM" id="SSF46785">
    <property type="entry name" value="Winged helix' DNA-binding domain"/>
    <property type="match status" value="1"/>
</dbReference>
<proteinExistence type="predicted"/>
<dbReference type="InterPro" id="IPR018490">
    <property type="entry name" value="cNMP-bd_dom_sf"/>
</dbReference>
<evidence type="ECO:0000256" key="3">
    <source>
        <dbReference type="ARBA" id="ARBA00023163"/>
    </source>
</evidence>
<reference evidence="6 7" key="1">
    <citation type="submission" date="2019-09" db="EMBL/GenBank/DDBJ databases">
        <title>Draft genome sequence assemblies of isolates from the urinary tract.</title>
        <authorList>
            <person name="Mores C.R."/>
            <person name="Putonti C."/>
            <person name="Wolfe A.J."/>
        </authorList>
    </citation>
    <scope>NUCLEOTIDE SEQUENCE [LARGE SCALE GENOMIC DNA]</scope>
    <source>
        <strain evidence="6 7">UMB623</strain>
    </source>
</reference>
<evidence type="ECO:0000313" key="7">
    <source>
        <dbReference type="Proteomes" id="UP000327148"/>
    </source>
</evidence>
<dbReference type="InterPro" id="IPR000595">
    <property type="entry name" value="cNMP-bd_dom"/>
</dbReference>
<keyword evidence="2" id="KW-0238">DNA-binding</keyword>
<feature type="domain" description="HTH crp-type" evidence="5">
    <location>
        <begin position="151"/>
        <end position="217"/>
    </location>
</feature>
<gene>
    <name evidence="6" type="ORF">F6I03_02060</name>
</gene>
<dbReference type="InterPro" id="IPR014710">
    <property type="entry name" value="RmlC-like_jellyroll"/>
</dbReference>
<evidence type="ECO:0000256" key="1">
    <source>
        <dbReference type="ARBA" id="ARBA00023015"/>
    </source>
</evidence>
<comment type="caution">
    <text evidence="6">The sequence shown here is derived from an EMBL/GenBank/DDBJ whole genome shotgun (WGS) entry which is preliminary data.</text>
</comment>